<gene>
    <name evidence="1" type="ORF">NIT7321_02291</name>
</gene>
<dbReference type="InterPro" id="IPR021295">
    <property type="entry name" value="DUF2867"/>
</dbReference>
<evidence type="ECO:0008006" key="3">
    <source>
        <dbReference type="Google" id="ProtNLM"/>
    </source>
</evidence>
<sequence length="192" mass="21035">MRHRVLFQGAVFFGLVAGDGPMLKGTQMAASRIAKTPLPNDALIWAQVAPGDFIDGYAIDSSLSPRRAMEIGLTMPGWAAGLLRLRNRLVAPLGLKTEVADTGGGALFPITHDSADELILGTDDSHLNFRITFLRRDGRLHMGTWVHRNNWLGRVYLAVVMPFHVLIVRDSLRRIARHPQNGSAIASQPPAQ</sequence>
<organism evidence="1 2">
    <name type="scientific">Phaeobacter italicus</name>
    <dbReference type="NCBI Taxonomy" id="481446"/>
    <lineage>
        <taxon>Bacteria</taxon>
        <taxon>Pseudomonadati</taxon>
        <taxon>Pseudomonadota</taxon>
        <taxon>Alphaproteobacteria</taxon>
        <taxon>Rhodobacterales</taxon>
        <taxon>Roseobacteraceae</taxon>
        <taxon>Phaeobacter</taxon>
    </lineage>
</organism>
<accession>A0A0H5D2R8</accession>
<dbReference type="EMBL" id="CVRL01000033">
    <property type="protein sequence ID" value="CRL11426.1"/>
    <property type="molecule type" value="Genomic_DNA"/>
</dbReference>
<dbReference type="Pfam" id="PF11066">
    <property type="entry name" value="DUF2867"/>
    <property type="match status" value="1"/>
</dbReference>
<proteinExistence type="predicted"/>
<reference evidence="2" key="1">
    <citation type="submission" date="2015-05" db="EMBL/GenBank/DDBJ databases">
        <authorList>
            <person name="Rodrigo-Torres Lidia"/>
            <person name="Arahal R.David."/>
        </authorList>
    </citation>
    <scope>NUCLEOTIDE SEQUENCE [LARGE SCALE GENOMIC DNA]</scope>
    <source>
        <strain evidence="2">CECT 7321</strain>
    </source>
</reference>
<evidence type="ECO:0000313" key="2">
    <source>
        <dbReference type="Proteomes" id="UP000043764"/>
    </source>
</evidence>
<evidence type="ECO:0000313" key="1">
    <source>
        <dbReference type="EMBL" id="CRL11426.1"/>
    </source>
</evidence>
<protein>
    <recommendedName>
        <fullName evidence="3">DUF2867 domain-containing protein</fullName>
    </recommendedName>
</protein>
<keyword evidence="2" id="KW-1185">Reference proteome</keyword>
<dbReference type="AlphaFoldDB" id="A0A0H5D2R8"/>
<dbReference type="Proteomes" id="UP000043764">
    <property type="component" value="Unassembled WGS sequence"/>
</dbReference>
<dbReference type="STRING" id="481446.NIT7645_00688"/>
<name>A0A0H5D2R8_9RHOB</name>